<dbReference type="Proteomes" id="UP001168146">
    <property type="component" value="Unassembled WGS sequence"/>
</dbReference>
<comment type="caution">
    <text evidence="2">The sequence shown here is derived from an EMBL/GenBank/DDBJ whole genome shotgun (WGS) entry which is preliminary data.</text>
</comment>
<proteinExistence type="predicted"/>
<evidence type="ECO:0000313" key="2">
    <source>
        <dbReference type="EMBL" id="KAK0318998.1"/>
    </source>
</evidence>
<evidence type="ECO:0000313" key="3">
    <source>
        <dbReference type="Proteomes" id="UP001168146"/>
    </source>
</evidence>
<reference evidence="2" key="1">
    <citation type="submission" date="2021-12" db="EMBL/GenBank/DDBJ databases">
        <title>Black yeast isolated from Biological Soil Crust.</title>
        <authorList>
            <person name="Kurbessoian T."/>
        </authorList>
    </citation>
    <scope>NUCLEOTIDE SEQUENCE</scope>
    <source>
        <strain evidence="2">CCFEE 5208</strain>
    </source>
</reference>
<feature type="compositionally biased region" description="Polar residues" evidence="1">
    <location>
        <begin position="967"/>
        <end position="976"/>
    </location>
</feature>
<dbReference type="EMBL" id="JASUXU010000033">
    <property type="protein sequence ID" value="KAK0318998.1"/>
    <property type="molecule type" value="Genomic_DNA"/>
</dbReference>
<evidence type="ECO:0000256" key="1">
    <source>
        <dbReference type="SAM" id="MobiDB-lite"/>
    </source>
</evidence>
<organism evidence="2 3">
    <name type="scientific">Friedmanniomyces endolithicus</name>
    <dbReference type="NCBI Taxonomy" id="329885"/>
    <lineage>
        <taxon>Eukaryota</taxon>
        <taxon>Fungi</taxon>
        <taxon>Dikarya</taxon>
        <taxon>Ascomycota</taxon>
        <taxon>Pezizomycotina</taxon>
        <taxon>Dothideomycetes</taxon>
        <taxon>Dothideomycetidae</taxon>
        <taxon>Mycosphaerellales</taxon>
        <taxon>Teratosphaeriaceae</taxon>
        <taxon>Friedmanniomyces</taxon>
    </lineage>
</organism>
<protein>
    <submittedName>
        <fullName evidence="2">Uncharacterized protein</fullName>
    </submittedName>
</protein>
<dbReference type="AlphaFoldDB" id="A0AAN6FLU6"/>
<feature type="region of interest" description="Disordered" evidence="1">
    <location>
        <begin position="49"/>
        <end position="71"/>
    </location>
</feature>
<sequence>MASHIARTRPRTHVMRPRIPATAPSVSTAIWITDDLLAEAFHRFVRVSQTHAHRRHGSSNPGPLEARRRHARRRMGLASAVPVGEPPVVDLGALFGLGARSPAQPEKSWKWEAPSLQVPGLGAGPPAPPLGAGTWSPVSFRQNARQVRRQQLESVEDPMMAVKASQTAFRDLLSTYEHLERLDKGGMQEILAFLQSSKDERQAQNVLALIQWLDKREIERDALLAMAMCMRDKGSLQTLQEDQLTLSLAFLLGRIEAETPTIELALAQTLDALPAIQRHSTVVELSRQLRATYKRGDRNPGMIRTLFRILDSCQSLQGSHTEHATWRQVYEQLGSLLKPAALARHMCGLDRVDMAQVLLRHWVPRYLLLDDGAAAEPHDHGVFKRINLGSVARKATSAAMGRESTSASEEHTDPLIGLLVTLAKWTKGYAVLLQDLLDMLGAVQTRREVWATFDNIRRHPGLGIPTTFAKTLVLYLAATGNPAHLSLAWKVYEAVPSLSVMECIDFPMQLIEHGLGTPDRIFHLLNSKVGPEIVKPEFRDTPRLALQPAQIDLAHLVAYAWAKQEHTSSRVAFRRVWEDRGAPLSPLMSRSLVRAGIAQPMQEGKNVSLAQVKYILAIVQRLEGKEAAAYLDRLVWPINKRLRDPSNPAAVARLSWWAGRMDDGIARRMRWRLKLWTKKKRGWFDGDGPLAKRRRSKDVRSATADDTELFATMLPRAADVGTEQTDWRQIIGEDVEASSSGELVEIEASSIPCNPEDAASAYFERAEATTTPRVVLEARKDKANFLPQDPLVSYDPVPAWSDAADATNPDLGLTKLLLTDKSFVSYDPAFGWLEADDAVKPDVEPAKVLMTKDTPASYDLVSAVTHASGPSTPVAKPTRAVPTVHSVHNDPRPLRLEVGDPASTDDLATVNNLGKEHTASADVPSTSFPLPITRDPGHVELEYKEGNASGWRNFSQQWQNRRKKSNYDTYTKQMKQ</sequence>
<feature type="region of interest" description="Disordered" evidence="1">
    <location>
        <begin position="954"/>
        <end position="976"/>
    </location>
</feature>
<accession>A0AAN6FLU6</accession>
<name>A0AAN6FLU6_9PEZI</name>
<gene>
    <name evidence="2" type="ORF">LTR82_010098</name>
</gene>